<comment type="function">
    <text evidence="4">Catalyzes the interconversion of L-alanine and D-alanine. May also act on other amino acids.</text>
</comment>
<comment type="caution">
    <text evidence="6">The sequence shown here is derived from an EMBL/GenBank/DDBJ whole genome shotgun (WGS) entry which is preliminary data.</text>
</comment>
<dbReference type="Pfam" id="PF00842">
    <property type="entry name" value="Ala_racemase_C"/>
    <property type="match status" value="1"/>
</dbReference>
<evidence type="ECO:0000256" key="4">
    <source>
        <dbReference type="HAMAP-Rule" id="MF_01201"/>
    </source>
</evidence>
<dbReference type="InterPro" id="IPR001608">
    <property type="entry name" value="Ala_racemase_N"/>
</dbReference>
<feature type="modified residue" description="N6-(pyridoxal phosphate)lysine" evidence="4">
    <location>
        <position position="44"/>
    </location>
</feature>
<dbReference type="SUPFAM" id="SSF50621">
    <property type="entry name" value="Alanine racemase C-terminal domain-like"/>
    <property type="match status" value="1"/>
</dbReference>
<dbReference type="InterPro" id="IPR009006">
    <property type="entry name" value="Ala_racemase/Decarboxylase_C"/>
</dbReference>
<reference evidence="7" key="1">
    <citation type="journal article" date="2019" name="Int. J. Syst. Evol. Microbiol.">
        <title>The Global Catalogue of Microorganisms (GCM) 10K type strain sequencing project: providing services to taxonomists for standard genome sequencing and annotation.</title>
        <authorList>
            <consortium name="The Broad Institute Genomics Platform"/>
            <consortium name="The Broad Institute Genome Sequencing Center for Infectious Disease"/>
            <person name="Wu L."/>
            <person name="Ma J."/>
        </authorList>
    </citation>
    <scope>NUCLEOTIDE SEQUENCE [LARGE SCALE GENOMIC DNA]</scope>
    <source>
        <strain evidence="7">TISTR 1535</strain>
    </source>
</reference>
<dbReference type="HAMAP" id="MF_01201">
    <property type="entry name" value="Ala_racemase"/>
    <property type="match status" value="1"/>
</dbReference>
<dbReference type="GO" id="GO:0008784">
    <property type="term" value="F:alanine racemase activity"/>
    <property type="evidence" value="ECO:0007669"/>
    <property type="project" value="UniProtKB-EC"/>
</dbReference>
<keyword evidence="7" id="KW-1185">Reference proteome</keyword>
<keyword evidence="2 4" id="KW-0663">Pyridoxal phosphate</keyword>
<keyword evidence="3 4" id="KW-0413">Isomerase</keyword>
<evidence type="ECO:0000313" key="7">
    <source>
        <dbReference type="Proteomes" id="UP001597502"/>
    </source>
</evidence>
<dbReference type="PANTHER" id="PTHR30511:SF0">
    <property type="entry name" value="ALANINE RACEMASE, CATABOLIC-RELATED"/>
    <property type="match status" value="1"/>
</dbReference>
<dbReference type="EC" id="5.1.1.1" evidence="4"/>
<dbReference type="InterPro" id="IPR011079">
    <property type="entry name" value="Ala_racemase_C"/>
</dbReference>
<evidence type="ECO:0000256" key="3">
    <source>
        <dbReference type="ARBA" id="ARBA00023235"/>
    </source>
</evidence>
<name>A0ABW5V6K6_9BACI</name>
<dbReference type="Gene3D" id="3.20.20.10">
    <property type="entry name" value="Alanine racemase"/>
    <property type="match status" value="1"/>
</dbReference>
<dbReference type="CDD" id="cd00430">
    <property type="entry name" value="PLPDE_III_AR"/>
    <property type="match status" value="1"/>
</dbReference>
<sequence>MAHPPLTTCGPTKAEVDLTAFRDNVKAFKNIAVDSDSRLMAVIKTNAYGHGVVPIGHAAIEAGADRLGVTTVEEGALLRENGIDVPIHILSTIMPAQATDAVTYDLTVSVSSSELAEAIHAAAVSQEKTAPVHLKLDTGLHRFGIAPEYAREFCRSCYHLSGLFWEGIYTHFSSADEGLWETTEKQFSLFMDTVLDLNECGYNFPIRHAGASTIAIERRDMHLDMIRTGVALFGYPPEVRQQGMVPLKPVMALKSRILHVRTLPPNSSVGYGGNYVTSGYEKLAIVPVGHGDGYKRALSNKGEVLVRGKRAAIAGEISLDQMIINVTHISDVQEEDEVVLIGCQGGDTISAREIAEKVDSIVDEVLASLMERVNRVYK</sequence>
<proteinExistence type="inferred from homology"/>
<dbReference type="SMART" id="SM01005">
    <property type="entry name" value="Ala_racemase_C"/>
    <property type="match status" value="1"/>
</dbReference>
<organism evidence="6 7">
    <name type="scientific">Lentibacillus juripiscarius</name>
    <dbReference type="NCBI Taxonomy" id="257446"/>
    <lineage>
        <taxon>Bacteria</taxon>
        <taxon>Bacillati</taxon>
        <taxon>Bacillota</taxon>
        <taxon>Bacilli</taxon>
        <taxon>Bacillales</taxon>
        <taxon>Bacillaceae</taxon>
        <taxon>Lentibacillus</taxon>
    </lineage>
</organism>
<feature type="domain" description="Alanine racemase C-terminal" evidence="5">
    <location>
        <begin position="250"/>
        <end position="378"/>
    </location>
</feature>
<dbReference type="Pfam" id="PF01168">
    <property type="entry name" value="Ala_racemase_N"/>
    <property type="match status" value="1"/>
</dbReference>
<feature type="active site" description="Proton acceptor; specific for D-alanine" evidence="4">
    <location>
        <position position="44"/>
    </location>
</feature>
<protein>
    <recommendedName>
        <fullName evidence="4">Alanine racemase</fullName>
        <ecNumber evidence="4">5.1.1.1</ecNumber>
    </recommendedName>
</protein>
<comment type="catalytic activity">
    <reaction evidence="4">
        <text>L-alanine = D-alanine</text>
        <dbReference type="Rhea" id="RHEA:20249"/>
        <dbReference type="ChEBI" id="CHEBI:57416"/>
        <dbReference type="ChEBI" id="CHEBI:57972"/>
        <dbReference type="EC" id="5.1.1.1"/>
    </reaction>
</comment>
<gene>
    <name evidence="6" type="primary">alr</name>
    <name evidence="6" type="ORF">ACFSUO_08995</name>
</gene>
<dbReference type="SUPFAM" id="SSF51419">
    <property type="entry name" value="PLP-binding barrel"/>
    <property type="match status" value="1"/>
</dbReference>
<evidence type="ECO:0000313" key="6">
    <source>
        <dbReference type="EMBL" id="MFD2761105.1"/>
    </source>
</evidence>
<dbReference type="NCBIfam" id="TIGR00492">
    <property type="entry name" value="alr"/>
    <property type="match status" value="1"/>
</dbReference>
<comment type="caution">
    <text evidence="4">Lacks conserved residue(s) required for the propagation of feature annotation.</text>
</comment>
<feature type="active site" description="Proton acceptor; specific for L-alanine" evidence="4">
    <location>
        <position position="271"/>
    </location>
</feature>
<dbReference type="PRINTS" id="PR00992">
    <property type="entry name" value="ALARACEMASE"/>
</dbReference>
<evidence type="ECO:0000256" key="2">
    <source>
        <dbReference type="ARBA" id="ARBA00022898"/>
    </source>
</evidence>
<dbReference type="PANTHER" id="PTHR30511">
    <property type="entry name" value="ALANINE RACEMASE"/>
    <property type="match status" value="1"/>
</dbReference>
<comment type="similarity">
    <text evidence="4">Belongs to the alanine racemase family.</text>
</comment>
<dbReference type="RefSeq" id="WP_382393268.1">
    <property type="nucleotide sequence ID" value="NZ_JBHUNA010000020.1"/>
</dbReference>
<dbReference type="InterPro" id="IPR029066">
    <property type="entry name" value="PLP-binding_barrel"/>
</dbReference>
<accession>A0ABW5V6K6</accession>
<comment type="pathway">
    <text evidence="4">Amino-acid biosynthesis; D-alanine biosynthesis; D-alanine from L-alanine: step 1/1.</text>
</comment>
<evidence type="ECO:0000259" key="5">
    <source>
        <dbReference type="SMART" id="SM01005"/>
    </source>
</evidence>
<dbReference type="Proteomes" id="UP001597502">
    <property type="component" value="Unassembled WGS sequence"/>
</dbReference>
<evidence type="ECO:0000256" key="1">
    <source>
        <dbReference type="ARBA" id="ARBA00001933"/>
    </source>
</evidence>
<comment type="cofactor">
    <cofactor evidence="1 4">
        <name>pyridoxal 5'-phosphate</name>
        <dbReference type="ChEBI" id="CHEBI:597326"/>
    </cofactor>
</comment>
<dbReference type="Gene3D" id="2.40.37.10">
    <property type="entry name" value="Lyase, Ornithine Decarboxylase, Chain A, domain 1"/>
    <property type="match status" value="1"/>
</dbReference>
<feature type="binding site" evidence="4">
    <location>
        <position position="142"/>
    </location>
    <ligand>
        <name>substrate</name>
    </ligand>
</feature>
<dbReference type="InterPro" id="IPR000821">
    <property type="entry name" value="Ala_racemase"/>
</dbReference>
<dbReference type="EMBL" id="JBHUNA010000020">
    <property type="protein sequence ID" value="MFD2761105.1"/>
    <property type="molecule type" value="Genomic_DNA"/>
</dbReference>